<evidence type="ECO:0000313" key="2">
    <source>
        <dbReference type="Proteomes" id="UP000238375"/>
    </source>
</evidence>
<protein>
    <submittedName>
        <fullName evidence="1">Uncharacterized protein</fullName>
    </submittedName>
</protein>
<proteinExistence type="predicted"/>
<dbReference type="Proteomes" id="UP000238375">
    <property type="component" value="Unassembled WGS sequence"/>
</dbReference>
<accession>A0A2T0SNI7</accession>
<evidence type="ECO:0000313" key="1">
    <source>
        <dbReference type="EMBL" id="PRY34981.1"/>
    </source>
</evidence>
<gene>
    <name evidence="1" type="ORF">CLV58_11564</name>
</gene>
<dbReference type="RefSeq" id="WP_106139123.1">
    <property type="nucleotide sequence ID" value="NZ_PVTE01000015.1"/>
</dbReference>
<sequence length="172" mass="19645">MTTPEFDRNRFDQRYRPARINVLFVAEAPGTTEKHFYLGNTNLYRTVYAAFKDVFGPFASTEAFLHFFASLGCYLDHLSEQPLDTSSRSQREHGRSLAIASLSQRLRSYQPASLLLLMKAIEKPVQQAINRSGITSIRHQRTTAYPAGSEANRQVCLRDIKFAITHWLDDTD</sequence>
<name>A0A2T0SNI7_9BACT</name>
<organism evidence="1 2">
    <name type="scientific">Spirosoma oryzae</name>
    <dbReference type="NCBI Taxonomy" id="1469603"/>
    <lineage>
        <taxon>Bacteria</taxon>
        <taxon>Pseudomonadati</taxon>
        <taxon>Bacteroidota</taxon>
        <taxon>Cytophagia</taxon>
        <taxon>Cytophagales</taxon>
        <taxon>Cytophagaceae</taxon>
        <taxon>Spirosoma</taxon>
    </lineage>
</organism>
<dbReference type="AlphaFoldDB" id="A0A2T0SNI7"/>
<dbReference type="OrthoDB" id="792439at2"/>
<keyword evidence="2" id="KW-1185">Reference proteome</keyword>
<reference evidence="1 2" key="1">
    <citation type="submission" date="2018-03" db="EMBL/GenBank/DDBJ databases">
        <title>Genomic Encyclopedia of Archaeal and Bacterial Type Strains, Phase II (KMG-II): from individual species to whole genera.</title>
        <authorList>
            <person name="Goeker M."/>
        </authorList>
    </citation>
    <scope>NUCLEOTIDE SEQUENCE [LARGE SCALE GENOMIC DNA]</scope>
    <source>
        <strain evidence="1 2">DSM 28354</strain>
    </source>
</reference>
<comment type="caution">
    <text evidence="1">The sequence shown here is derived from an EMBL/GenBank/DDBJ whole genome shotgun (WGS) entry which is preliminary data.</text>
</comment>
<dbReference type="EMBL" id="PVTE01000015">
    <property type="protein sequence ID" value="PRY34981.1"/>
    <property type="molecule type" value="Genomic_DNA"/>
</dbReference>